<comment type="caution">
    <text evidence="1">The sequence shown here is derived from an EMBL/GenBank/DDBJ whole genome shotgun (WGS) entry which is preliminary data.</text>
</comment>
<evidence type="ECO:0000313" key="2">
    <source>
        <dbReference type="Proteomes" id="UP001057402"/>
    </source>
</evidence>
<protein>
    <submittedName>
        <fullName evidence="1">Uncharacterized protein</fullName>
    </submittedName>
</protein>
<keyword evidence="2" id="KW-1185">Reference proteome</keyword>
<proteinExistence type="predicted"/>
<accession>A0ACB9S4I1</accession>
<name>A0ACB9S4I1_9MYRT</name>
<dbReference type="Proteomes" id="UP001057402">
    <property type="component" value="Chromosome 2"/>
</dbReference>
<reference evidence="2" key="1">
    <citation type="journal article" date="2023" name="Front. Plant Sci.">
        <title>Chromosomal-level genome assembly of Melastoma candidum provides insights into trichome evolution.</title>
        <authorList>
            <person name="Zhong Y."/>
            <person name="Wu W."/>
            <person name="Sun C."/>
            <person name="Zou P."/>
            <person name="Liu Y."/>
            <person name="Dai S."/>
            <person name="Zhou R."/>
        </authorList>
    </citation>
    <scope>NUCLEOTIDE SEQUENCE [LARGE SCALE GENOMIC DNA]</scope>
</reference>
<gene>
    <name evidence="1" type="ORF">MLD38_004307</name>
</gene>
<evidence type="ECO:0000313" key="1">
    <source>
        <dbReference type="EMBL" id="KAI4386371.1"/>
    </source>
</evidence>
<organism evidence="1 2">
    <name type="scientific">Melastoma candidum</name>
    <dbReference type="NCBI Taxonomy" id="119954"/>
    <lineage>
        <taxon>Eukaryota</taxon>
        <taxon>Viridiplantae</taxon>
        <taxon>Streptophyta</taxon>
        <taxon>Embryophyta</taxon>
        <taxon>Tracheophyta</taxon>
        <taxon>Spermatophyta</taxon>
        <taxon>Magnoliopsida</taxon>
        <taxon>eudicotyledons</taxon>
        <taxon>Gunneridae</taxon>
        <taxon>Pentapetalae</taxon>
        <taxon>rosids</taxon>
        <taxon>malvids</taxon>
        <taxon>Myrtales</taxon>
        <taxon>Melastomataceae</taxon>
        <taxon>Melastomatoideae</taxon>
        <taxon>Melastomateae</taxon>
        <taxon>Melastoma</taxon>
    </lineage>
</organism>
<sequence>MFSGHATFVRPHCHFYKHLLSISAIPTYDYLQSLLGSCRSACEVSQVHGFIVKSGLEGDSFVLSKLLASAINDARYASCIFGRVERTNLFMFNTIIRAYSISDDPSRSLSIFNDLRLQSFALDEFSFIGVLKSCSRVRSESFGEGIHGIVIRNGCRVYVGIKNAILSFYGGCGRELDARKLFDEIPEWNDLVSWNTLIGCYANLGRPNVVIDLFRRLVSSGPRITVSTMLSALSAGSNIGIRGVEMLHGLCIKTGFCSKIEVQTSLIDAYARVGNVRAGRRIFDGTELKDAAIWNCMVHCYARKGLLDESLALFELMKSLNLDPIPVSLAGLFCCCADSGALSIGELLHEYAVSKGLLADPVVGTALIDMYAKCGSLDKAREAFDRISEKDVKSWTAMISAYGNHGQAGNSLEIFNRMVEDGCSPNDVTLLAVLNACSHGGLVMESIECFSRMVSEYGISPGIGHYGCLIDLLGRSGMLEEAYELIGSLPVKADASIWRALLAACRLYSNVVLAKNVTKILAEQFGQHPADSILLLSTGTALGCFPDTQPETESEEKHHKKEAGCSSILA</sequence>
<dbReference type="EMBL" id="CM042881">
    <property type="protein sequence ID" value="KAI4386371.1"/>
    <property type="molecule type" value="Genomic_DNA"/>
</dbReference>